<sequence length="250" mass="28028">MGIDLEQPSREHHKEDRLLVNVSVGDPQGEVCNRDGATLSDNAKRDKETTRQSVQSETEVITMGMHDNWQQMGHSNLQAPTLGCSYEMQESIQGMEQLNSRVPVPTLDGYFGTQQIMQGMGQLNAMAPSRDDYYSNQQNIQGLGQLNSIAPIHDAPYLVQQRLHGLGPLHFRPQTIQSCFDIQDSLQHMDQSDVGPTQLHGMASKHLHSKHLSRSFFYLFPAKFSAIDGSRVKLPAPSRYLSLLLLLVFL</sequence>
<dbReference type="EMBL" id="SDRB02001745">
    <property type="protein sequence ID" value="THG20733.1"/>
    <property type="molecule type" value="Genomic_DNA"/>
</dbReference>
<feature type="region of interest" description="Disordered" evidence="1">
    <location>
        <begin position="29"/>
        <end position="55"/>
    </location>
</feature>
<evidence type="ECO:0000313" key="3">
    <source>
        <dbReference type="Proteomes" id="UP000306102"/>
    </source>
</evidence>
<accession>A0A4S4EUX5</accession>
<comment type="caution">
    <text evidence="2">The sequence shown here is derived from an EMBL/GenBank/DDBJ whole genome shotgun (WGS) entry which is preliminary data.</text>
</comment>
<keyword evidence="3" id="KW-1185">Reference proteome</keyword>
<reference evidence="2 3" key="1">
    <citation type="journal article" date="2018" name="Proc. Natl. Acad. Sci. U.S.A.">
        <title>Draft genome sequence of Camellia sinensis var. sinensis provides insights into the evolution of the tea genome and tea quality.</title>
        <authorList>
            <person name="Wei C."/>
            <person name="Yang H."/>
            <person name="Wang S."/>
            <person name="Zhao J."/>
            <person name="Liu C."/>
            <person name="Gao L."/>
            <person name="Xia E."/>
            <person name="Lu Y."/>
            <person name="Tai Y."/>
            <person name="She G."/>
            <person name="Sun J."/>
            <person name="Cao H."/>
            <person name="Tong W."/>
            <person name="Gao Q."/>
            <person name="Li Y."/>
            <person name="Deng W."/>
            <person name="Jiang X."/>
            <person name="Wang W."/>
            <person name="Chen Q."/>
            <person name="Zhang S."/>
            <person name="Li H."/>
            <person name="Wu J."/>
            <person name="Wang P."/>
            <person name="Li P."/>
            <person name="Shi C."/>
            <person name="Zheng F."/>
            <person name="Jian J."/>
            <person name="Huang B."/>
            <person name="Shan D."/>
            <person name="Shi M."/>
            <person name="Fang C."/>
            <person name="Yue Y."/>
            <person name="Li F."/>
            <person name="Li D."/>
            <person name="Wei S."/>
            <person name="Han B."/>
            <person name="Jiang C."/>
            <person name="Yin Y."/>
            <person name="Xia T."/>
            <person name="Zhang Z."/>
            <person name="Bennetzen J.L."/>
            <person name="Zhao S."/>
            <person name="Wan X."/>
        </authorList>
    </citation>
    <scope>NUCLEOTIDE SEQUENCE [LARGE SCALE GENOMIC DNA]</scope>
    <source>
        <strain evidence="3">cv. Shuchazao</strain>
        <tissue evidence="2">Leaf</tissue>
    </source>
</reference>
<dbReference type="Proteomes" id="UP000306102">
    <property type="component" value="Unassembled WGS sequence"/>
</dbReference>
<protein>
    <submittedName>
        <fullName evidence="2">Uncharacterized protein</fullName>
    </submittedName>
</protein>
<name>A0A4S4EUX5_CAMSN</name>
<dbReference type="STRING" id="542762.A0A4S4EUX5"/>
<evidence type="ECO:0000256" key="1">
    <source>
        <dbReference type="SAM" id="MobiDB-lite"/>
    </source>
</evidence>
<evidence type="ECO:0000313" key="2">
    <source>
        <dbReference type="EMBL" id="THG20733.1"/>
    </source>
</evidence>
<proteinExistence type="predicted"/>
<gene>
    <name evidence="2" type="ORF">TEA_002492</name>
</gene>
<dbReference type="AlphaFoldDB" id="A0A4S4EUX5"/>
<organism evidence="2 3">
    <name type="scientific">Camellia sinensis var. sinensis</name>
    <name type="common">China tea</name>
    <dbReference type="NCBI Taxonomy" id="542762"/>
    <lineage>
        <taxon>Eukaryota</taxon>
        <taxon>Viridiplantae</taxon>
        <taxon>Streptophyta</taxon>
        <taxon>Embryophyta</taxon>
        <taxon>Tracheophyta</taxon>
        <taxon>Spermatophyta</taxon>
        <taxon>Magnoliopsida</taxon>
        <taxon>eudicotyledons</taxon>
        <taxon>Gunneridae</taxon>
        <taxon>Pentapetalae</taxon>
        <taxon>asterids</taxon>
        <taxon>Ericales</taxon>
        <taxon>Theaceae</taxon>
        <taxon>Camellia</taxon>
    </lineage>
</organism>